<dbReference type="EMBL" id="JANEYG010000052">
    <property type="protein sequence ID" value="KAJ8915541.1"/>
    <property type="molecule type" value="Genomic_DNA"/>
</dbReference>
<reference evidence="1 2" key="1">
    <citation type="journal article" date="2023" name="Insect Mol. Biol.">
        <title>Genome sequencing provides insights into the evolution of gene families encoding plant cell wall-degrading enzymes in longhorned beetles.</title>
        <authorList>
            <person name="Shin N.R."/>
            <person name="Okamura Y."/>
            <person name="Kirsch R."/>
            <person name="Pauchet Y."/>
        </authorList>
    </citation>
    <scope>NUCLEOTIDE SEQUENCE [LARGE SCALE GENOMIC DNA]</scope>
    <source>
        <strain evidence="1">EAD_L_NR</strain>
    </source>
</reference>
<organism evidence="1 2">
    <name type="scientific">Exocentrus adspersus</name>
    <dbReference type="NCBI Taxonomy" id="1586481"/>
    <lineage>
        <taxon>Eukaryota</taxon>
        <taxon>Metazoa</taxon>
        <taxon>Ecdysozoa</taxon>
        <taxon>Arthropoda</taxon>
        <taxon>Hexapoda</taxon>
        <taxon>Insecta</taxon>
        <taxon>Pterygota</taxon>
        <taxon>Neoptera</taxon>
        <taxon>Endopterygota</taxon>
        <taxon>Coleoptera</taxon>
        <taxon>Polyphaga</taxon>
        <taxon>Cucujiformia</taxon>
        <taxon>Chrysomeloidea</taxon>
        <taxon>Cerambycidae</taxon>
        <taxon>Lamiinae</taxon>
        <taxon>Acanthocinini</taxon>
        <taxon>Exocentrus</taxon>
    </lineage>
</organism>
<dbReference type="Proteomes" id="UP001159042">
    <property type="component" value="Unassembled WGS sequence"/>
</dbReference>
<evidence type="ECO:0000313" key="2">
    <source>
        <dbReference type="Proteomes" id="UP001159042"/>
    </source>
</evidence>
<accession>A0AAV8VME6</accession>
<proteinExistence type="predicted"/>
<comment type="caution">
    <text evidence="1">The sequence shown here is derived from an EMBL/GenBank/DDBJ whole genome shotgun (WGS) entry which is preliminary data.</text>
</comment>
<dbReference type="AlphaFoldDB" id="A0AAV8VME6"/>
<gene>
    <name evidence="1" type="ORF">NQ315_012424</name>
</gene>
<sequence>MELAAVQEIISVENVKVPGCLQRCGAPIIKMDLRKVNQMSLLAFKPTIPLRNLKIDEKYRILGIKKITGGKYVDSLIAELEEAQTFCNRNRAASISDAVAPHCPAPSLRSLTSRRWTVSACSSAASGNSVGRVCRSLGGASVIHW</sequence>
<name>A0AAV8VME6_9CUCU</name>
<protein>
    <submittedName>
        <fullName evidence="1">Uncharacterized protein</fullName>
    </submittedName>
</protein>
<keyword evidence="2" id="KW-1185">Reference proteome</keyword>
<evidence type="ECO:0000313" key="1">
    <source>
        <dbReference type="EMBL" id="KAJ8915541.1"/>
    </source>
</evidence>